<feature type="domain" description="BZIP" evidence="8">
    <location>
        <begin position="31"/>
        <end position="94"/>
    </location>
</feature>
<feature type="region of interest" description="Disordered" evidence="7">
    <location>
        <begin position="1"/>
        <end position="27"/>
    </location>
</feature>
<dbReference type="PANTHER" id="PTHR45764">
    <property type="entry name" value="BZIP TRANSCRIPTION FACTOR 44"/>
    <property type="match status" value="1"/>
</dbReference>
<evidence type="ECO:0000313" key="10">
    <source>
        <dbReference type="Proteomes" id="UP001141806"/>
    </source>
</evidence>
<evidence type="ECO:0000256" key="7">
    <source>
        <dbReference type="SAM" id="MobiDB-lite"/>
    </source>
</evidence>
<evidence type="ECO:0000256" key="6">
    <source>
        <dbReference type="SAM" id="Coils"/>
    </source>
</evidence>
<dbReference type="OrthoDB" id="551672at2759"/>
<dbReference type="Gene3D" id="1.20.5.170">
    <property type="match status" value="1"/>
</dbReference>
<evidence type="ECO:0000259" key="8">
    <source>
        <dbReference type="PROSITE" id="PS50217"/>
    </source>
</evidence>
<dbReference type="EMBL" id="JAMYWD010000011">
    <property type="protein sequence ID" value="KAJ4956590.1"/>
    <property type="molecule type" value="Genomic_DNA"/>
</dbReference>
<dbReference type="GO" id="GO:0003700">
    <property type="term" value="F:DNA-binding transcription factor activity"/>
    <property type="evidence" value="ECO:0007669"/>
    <property type="project" value="InterPro"/>
</dbReference>
<feature type="compositionally biased region" description="Polar residues" evidence="7">
    <location>
        <begin position="11"/>
        <end position="21"/>
    </location>
</feature>
<dbReference type="PROSITE" id="PS00036">
    <property type="entry name" value="BZIP_BASIC"/>
    <property type="match status" value="1"/>
</dbReference>
<keyword evidence="3" id="KW-0238">DNA-binding</keyword>
<comment type="subcellular location">
    <subcellularLocation>
        <location evidence="1">Nucleus</location>
    </subcellularLocation>
</comment>
<dbReference type="CDD" id="cd14702">
    <property type="entry name" value="bZIP_plant_GBF1"/>
    <property type="match status" value="1"/>
</dbReference>
<keyword evidence="5" id="KW-0539">Nucleus</keyword>
<evidence type="ECO:0000256" key="2">
    <source>
        <dbReference type="ARBA" id="ARBA00023015"/>
    </source>
</evidence>
<dbReference type="Pfam" id="PF00170">
    <property type="entry name" value="bZIP_1"/>
    <property type="match status" value="1"/>
</dbReference>
<evidence type="ECO:0000256" key="5">
    <source>
        <dbReference type="ARBA" id="ARBA00023242"/>
    </source>
</evidence>
<keyword evidence="6" id="KW-0175">Coiled coil</keyword>
<keyword evidence="2" id="KW-0805">Transcription regulation</keyword>
<dbReference type="GO" id="GO:0046982">
    <property type="term" value="F:protein heterodimerization activity"/>
    <property type="evidence" value="ECO:0007669"/>
    <property type="project" value="UniProtKB-ARBA"/>
</dbReference>
<dbReference type="SUPFAM" id="SSF57959">
    <property type="entry name" value="Leucine zipper domain"/>
    <property type="match status" value="1"/>
</dbReference>
<accession>A0A9Q0H1Y6</accession>
<dbReference type="PANTHER" id="PTHR45764:SF34">
    <property type="entry name" value="BZIP TRANSCRIPTION FACTOR 53"/>
    <property type="match status" value="1"/>
</dbReference>
<organism evidence="9 10">
    <name type="scientific">Protea cynaroides</name>
    <dbReference type="NCBI Taxonomy" id="273540"/>
    <lineage>
        <taxon>Eukaryota</taxon>
        <taxon>Viridiplantae</taxon>
        <taxon>Streptophyta</taxon>
        <taxon>Embryophyta</taxon>
        <taxon>Tracheophyta</taxon>
        <taxon>Spermatophyta</taxon>
        <taxon>Magnoliopsida</taxon>
        <taxon>Proteales</taxon>
        <taxon>Proteaceae</taxon>
        <taxon>Protea</taxon>
    </lineage>
</organism>
<reference evidence="9" key="1">
    <citation type="journal article" date="2023" name="Plant J.">
        <title>The genome of the king protea, Protea cynaroides.</title>
        <authorList>
            <person name="Chang J."/>
            <person name="Duong T.A."/>
            <person name="Schoeman C."/>
            <person name="Ma X."/>
            <person name="Roodt D."/>
            <person name="Barker N."/>
            <person name="Li Z."/>
            <person name="Van de Peer Y."/>
            <person name="Mizrachi E."/>
        </authorList>
    </citation>
    <scope>NUCLEOTIDE SEQUENCE</scope>
    <source>
        <tissue evidence="9">Young leaves</tissue>
    </source>
</reference>
<dbReference type="InterPro" id="IPR045314">
    <property type="entry name" value="bZIP_plant_GBF1"/>
</dbReference>
<dbReference type="AlphaFoldDB" id="A0A9Q0H1Y6"/>
<name>A0A9Q0H1Y6_9MAGN</name>
<dbReference type="GO" id="GO:0000976">
    <property type="term" value="F:transcription cis-regulatory region binding"/>
    <property type="evidence" value="ECO:0007669"/>
    <property type="project" value="TreeGrafter"/>
</dbReference>
<dbReference type="GO" id="GO:0045893">
    <property type="term" value="P:positive regulation of DNA-templated transcription"/>
    <property type="evidence" value="ECO:0007669"/>
    <property type="project" value="TreeGrafter"/>
</dbReference>
<keyword evidence="10" id="KW-1185">Reference proteome</keyword>
<sequence>MKIKVPKGGMSSVQPVISSASEGDPQYAVIDDRKRKRMLSNRESARRSRLKKQQYIDGLVNEVKHLQKQNKEIEETAETVLQNYNRVESDNQILRAQMAELNRKLEVYDCLFNITDDTGDLLVNSPQISDPLLNPWQHTYSSQPIMASANMGPTFF</sequence>
<dbReference type="GO" id="GO:0005634">
    <property type="term" value="C:nucleus"/>
    <property type="evidence" value="ECO:0007669"/>
    <property type="project" value="UniProtKB-SubCell"/>
</dbReference>
<keyword evidence="4" id="KW-0804">Transcription</keyword>
<dbReference type="FunFam" id="1.20.5.170:FF:000020">
    <property type="entry name" value="BZIP transcription factor"/>
    <property type="match status" value="1"/>
</dbReference>
<proteinExistence type="predicted"/>
<evidence type="ECO:0000256" key="4">
    <source>
        <dbReference type="ARBA" id="ARBA00023163"/>
    </source>
</evidence>
<dbReference type="SMART" id="SM00338">
    <property type="entry name" value="BRLZ"/>
    <property type="match status" value="1"/>
</dbReference>
<feature type="coiled-coil region" evidence="6">
    <location>
        <begin position="56"/>
        <end position="111"/>
    </location>
</feature>
<comment type="caution">
    <text evidence="9">The sequence shown here is derived from an EMBL/GenBank/DDBJ whole genome shotgun (WGS) entry which is preliminary data.</text>
</comment>
<dbReference type="Proteomes" id="UP001141806">
    <property type="component" value="Unassembled WGS sequence"/>
</dbReference>
<evidence type="ECO:0000256" key="1">
    <source>
        <dbReference type="ARBA" id="ARBA00004123"/>
    </source>
</evidence>
<dbReference type="InterPro" id="IPR046347">
    <property type="entry name" value="bZIP_sf"/>
</dbReference>
<evidence type="ECO:0000313" key="9">
    <source>
        <dbReference type="EMBL" id="KAJ4956590.1"/>
    </source>
</evidence>
<protein>
    <recommendedName>
        <fullName evidence="8">BZIP domain-containing protein</fullName>
    </recommendedName>
</protein>
<gene>
    <name evidence="9" type="ORF">NE237_013373</name>
</gene>
<dbReference type="PROSITE" id="PS50217">
    <property type="entry name" value="BZIP"/>
    <property type="match status" value="1"/>
</dbReference>
<dbReference type="InterPro" id="IPR004827">
    <property type="entry name" value="bZIP"/>
</dbReference>
<evidence type="ECO:0000256" key="3">
    <source>
        <dbReference type="ARBA" id="ARBA00023125"/>
    </source>
</evidence>